<dbReference type="Proteomes" id="UP000182427">
    <property type="component" value="Chromosome I"/>
</dbReference>
<reference evidence="1 2" key="1">
    <citation type="submission" date="2016-10" db="EMBL/GenBank/DDBJ databases">
        <authorList>
            <person name="de Groot N.N."/>
        </authorList>
    </citation>
    <scope>NUCLEOTIDE SEQUENCE [LARGE SCALE GENOMIC DNA]</scope>
    <source>
        <strain evidence="1 2">GAS232</strain>
    </source>
</reference>
<dbReference type="EMBL" id="LT629690">
    <property type="protein sequence ID" value="SDF37001.1"/>
    <property type="molecule type" value="Genomic_DNA"/>
</dbReference>
<protein>
    <submittedName>
        <fullName evidence="1">Uncharacterized protein</fullName>
    </submittedName>
</protein>
<evidence type="ECO:0000313" key="1">
    <source>
        <dbReference type="EMBL" id="SDF37001.1"/>
    </source>
</evidence>
<dbReference type="AlphaFoldDB" id="A0A1G7KIT5"/>
<sequence length="128" mass="14212">MKLRIKDNSIRFRLLRTEVQKLAEEGKIESHTLLSATDPAGRLSYSIEHSSQYKVIAVKLGGLSICVTAPTENIVAWAKDDSATGLYVDQEVYGGETLHITLEKDFACIDRSDADNIDTFENPNAKHC</sequence>
<dbReference type="InterPro" id="IPR053825">
    <property type="entry name" value="DUF7009"/>
</dbReference>
<dbReference type="RefSeq" id="WP_083345171.1">
    <property type="nucleotide sequence ID" value="NZ_LT629690.1"/>
</dbReference>
<name>A0A1G7KIT5_9BACT</name>
<organism evidence="1 2">
    <name type="scientific">Terriglobus roseus</name>
    <dbReference type="NCBI Taxonomy" id="392734"/>
    <lineage>
        <taxon>Bacteria</taxon>
        <taxon>Pseudomonadati</taxon>
        <taxon>Acidobacteriota</taxon>
        <taxon>Terriglobia</taxon>
        <taxon>Terriglobales</taxon>
        <taxon>Acidobacteriaceae</taxon>
        <taxon>Terriglobus</taxon>
    </lineage>
</organism>
<accession>A0A1G7KIT5</accession>
<keyword evidence="2" id="KW-1185">Reference proteome</keyword>
<dbReference type="OrthoDB" id="122283at2"/>
<proteinExistence type="predicted"/>
<gene>
    <name evidence="1" type="ORF">SAMN05444167_2198</name>
</gene>
<dbReference type="Pfam" id="PF22668">
    <property type="entry name" value="DUF7009"/>
    <property type="match status" value="1"/>
</dbReference>
<evidence type="ECO:0000313" key="2">
    <source>
        <dbReference type="Proteomes" id="UP000182427"/>
    </source>
</evidence>